<keyword evidence="3" id="KW-0274">FAD</keyword>
<keyword evidence="4" id="KW-0560">Oxidoreductase</keyword>
<dbReference type="GO" id="GO:0050660">
    <property type="term" value="F:flavin adenine dinucleotide binding"/>
    <property type="evidence" value="ECO:0007669"/>
    <property type="project" value="InterPro"/>
</dbReference>
<evidence type="ECO:0000256" key="3">
    <source>
        <dbReference type="ARBA" id="ARBA00022827"/>
    </source>
</evidence>
<organism evidence="5 6">
    <name type="scientific">Pseudocohnilembus persalinus</name>
    <name type="common">Ciliate</name>
    <dbReference type="NCBI Taxonomy" id="266149"/>
    <lineage>
        <taxon>Eukaryota</taxon>
        <taxon>Sar</taxon>
        <taxon>Alveolata</taxon>
        <taxon>Ciliophora</taxon>
        <taxon>Intramacronucleata</taxon>
        <taxon>Oligohymenophorea</taxon>
        <taxon>Scuticociliatia</taxon>
        <taxon>Philasterida</taxon>
        <taxon>Pseudocohnilembidae</taxon>
        <taxon>Pseudocohnilembus</taxon>
    </lineage>
</organism>
<dbReference type="PANTHER" id="PTHR23023">
    <property type="entry name" value="DIMETHYLANILINE MONOOXYGENASE"/>
    <property type="match status" value="1"/>
</dbReference>
<dbReference type="Proteomes" id="UP000054937">
    <property type="component" value="Unassembled WGS sequence"/>
</dbReference>
<dbReference type="InterPro" id="IPR050346">
    <property type="entry name" value="FMO-like"/>
</dbReference>
<comment type="caution">
    <text evidence="5">The sequence shown here is derived from an EMBL/GenBank/DDBJ whole genome shotgun (WGS) entry which is preliminary data.</text>
</comment>
<dbReference type="InterPro" id="IPR020946">
    <property type="entry name" value="Flavin_mOase-like"/>
</dbReference>
<dbReference type="AlphaFoldDB" id="A0A0V0RAF9"/>
<sequence>MQNLPKVVIIGAGPSGLTSIRHLKNHAQIFCLEGNRSLGGQWLPIQGNKVDHIENQKNNNAYKKYYNSHQSSLYEGLQTNIPHQLMTYKGFSHKKEVKNRESGFLKAEEYLEYLENYSKHFGLHEFMQFNTFVKKVSLVKNLDENCKKQYNITEKNKEKFLVETCQTNDPENQSLFKHFLADHVIVCNGHCIEPSLPEYKNQDTFQGKIIHSHYLLDNSQYEQFSDKVVAIQGVRASGLDIQSLSIRAKNKFNRSSSRQNNFFI</sequence>
<evidence type="ECO:0000256" key="1">
    <source>
        <dbReference type="ARBA" id="ARBA00009183"/>
    </source>
</evidence>
<dbReference type="OrthoDB" id="413515at2759"/>
<dbReference type="InParanoid" id="A0A0V0RAF9"/>
<comment type="similarity">
    <text evidence="1">Belongs to the FMO family.</text>
</comment>
<protein>
    <recommendedName>
        <fullName evidence="7">Flavin-containing monooxygenase</fullName>
    </recommendedName>
</protein>
<dbReference type="Pfam" id="PF00743">
    <property type="entry name" value="FMO-like"/>
    <property type="match status" value="1"/>
</dbReference>
<evidence type="ECO:0008006" key="7">
    <source>
        <dbReference type="Google" id="ProtNLM"/>
    </source>
</evidence>
<reference evidence="5 6" key="1">
    <citation type="journal article" date="2015" name="Sci. Rep.">
        <title>Genome of the facultative scuticociliatosis pathogen Pseudocohnilembus persalinus provides insight into its virulence through horizontal gene transfer.</title>
        <authorList>
            <person name="Xiong J."/>
            <person name="Wang G."/>
            <person name="Cheng J."/>
            <person name="Tian M."/>
            <person name="Pan X."/>
            <person name="Warren A."/>
            <person name="Jiang C."/>
            <person name="Yuan D."/>
            <person name="Miao W."/>
        </authorList>
    </citation>
    <scope>NUCLEOTIDE SEQUENCE [LARGE SCALE GENOMIC DNA]</scope>
    <source>
        <strain evidence="5">36N120E</strain>
    </source>
</reference>
<proteinExistence type="inferred from homology"/>
<keyword evidence="2" id="KW-0285">Flavoprotein</keyword>
<keyword evidence="6" id="KW-1185">Reference proteome</keyword>
<dbReference type="GO" id="GO:0004499">
    <property type="term" value="F:N,N-dimethylaniline monooxygenase activity"/>
    <property type="evidence" value="ECO:0007669"/>
    <property type="project" value="InterPro"/>
</dbReference>
<name>A0A0V0RAF9_PSEPJ</name>
<accession>A0A0V0RAF9</accession>
<evidence type="ECO:0000313" key="6">
    <source>
        <dbReference type="Proteomes" id="UP000054937"/>
    </source>
</evidence>
<evidence type="ECO:0000256" key="2">
    <source>
        <dbReference type="ARBA" id="ARBA00022630"/>
    </source>
</evidence>
<dbReference type="SUPFAM" id="SSF51905">
    <property type="entry name" value="FAD/NAD(P)-binding domain"/>
    <property type="match status" value="1"/>
</dbReference>
<evidence type="ECO:0000313" key="5">
    <source>
        <dbReference type="EMBL" id="KRX11253.1"/>
    </source>
</evidence>
<dbReference type="EMBL" id="LDAU01000003">
    <property type="protein sequence ID" value="KRX11253.1"/>
    <property type="molecule type" value="Genomic_DNA"/>
</dbReference>
<dbReference type="GO" id="GO:0050661">
    <property type="term" value="F:NADP binding"/>
    <property type="evidence" value="ECO:0007669"/>
    <property type="project" value="InterPro"/>
</dbReference>
<dbReference type="InterPro" id="IPR036188">
    <property type="entry name" value="FAD/NAD-bd_sf"/>
</dbReference>
<dbReference type="Gene3D" id="3.50.50.60">
    <property type="entry name" value="FAD/NAD(P)-binding domain"/>
    <property type="match status" value="2"/>
</dbReference>
<gene>
    <name evidence="5" type="ORF">PPERSA_07778</name>
</gene>
<evidence type="ECO:0000256" key="4">
    <source>
        <dbReference type="ARBA" id="ARBA00023002"/>
    </source>
</evidence>